<dbReference type="EMBL" id="JACRSU010000005">
    <property type="protein sequence ID" value="MBC8541638.1"/>
    <property type="molecule type" value="Genomic_DNA"/>
</dbReference>
<dbReference type="RefSeq" id="WP_249313671.1">
    <property type="nucleotide sequence ID" value="NZ_JACRSU010000005.1"/>
</dbReference>
<sequence length="93" mass="10379">MIKFLRPRSENMREVVMVLCDALNRIENYVREQETQKAAAAADLSALAADIKLLRGDVESLSAELDILTATVTGLEKRIADAEDDIRDIFSQI</sequence>
<reference evidence="2" key="1">
    <citation type="submission" date="2020-08" db="EMBL/GenBank/DDBJ databases">
        <title>Genome public.</title>
        <authorList>
            <person name="Liu C."/>
            <person name="Sun Q."/>
        </authorList>
    </citation>
    <scope>NUCLEOTIDE SEQUENCE</scope>
    <source>
        <strain evidence="2">H8</strain>
    </source>
</reference>
<keyword evidence="1" id="KW-0175">Coiled coil</keyword>
<gene>
    <name evidence="2" type="ORF">H8698_11675</name>
</gene>
<evidence type="ECO:0000313" key="2">
    <source>
        <dbReference type="EMBL" id="MBC8541638.1"/>
    </source>
</evidence>
<dbReference type="AlphaFoldDB" id="A0A926HZN7"/>
<comment type="caution">
    <text evidence="2">The sequence shown here is derived from an EMBL/GenBank/DDBJ whole genome shotgun (WGS) entry which is preliminary data.</text>
</comment>
<evidence type="ECO:0000313" key="3">
    <source>
        <dbReference type="Proteomes" id="UP000611762"/>
    </source>
</evidence>
<name>A0A926HZN7_9FIRM</name>
<protein>
    <submittedName>
        <fullName evidence="2">Uncharacterized protein</fullName>
    </submittedName>
</protein>
<dbReference type="Proteomes" id="UP000611762">
    <property type="component" value="Unassembled WGS sequence"/>
</dbReference>
<dbReference type="Gene3D" id="1.20.5.340">
    <property type="match status" value="1"/>
</dbReference>
<evidence type="ECO:0000256" key="1">
    <source>
        <dbReference type="SAM" id="Coils"/>
    </source>
</evidence>
<organism evidence="2 3">
    <name type="scientific">Congzhengia minquanensis</name>
    <dbReference type="NCBI Taxonomy" id="2763657"/>
    <lineage>
        <taxon>Bacteria</taxon>
        <taxon>Bacillati</taxon>
        <taxon>Bacillota</taxon>
        <taxon>Clostridia</taxon>
        <taxon>Eubacteriales</taxon>
        <taxon>Oscillospiraceae</taxon>
        <taxon>Congzhengia</taxon>
    </lineage>
</organism>
<feature type="coiled-coil region" evidence="1">
    <location>
        <begin position="44"/>
        <end position="92"/>
    </location>
</feature>
<accession>A0A926HZN7</accession>
<keyword evidence="3" id="KW-1185">Reference proteome</keyword>
<proteinExistence type="predicted"/>